<dbReference type="GO" id="GO:0006525">
    <property type="term" value="P:arginine metabolic process"/>
    <property type="evidence" value="ECO:0007669"/>
    <property type="project" value="TreeGrafter"/>
</dbReference>
<evidence type="ECO:0000313" key="4">
    <source>
        <dbReference type="EMBL" id="KIG13406.1"/>
    </source>
</evidence>
<proteinExistence type="inferred from homology"/>
<gene>
    <name evidence="4" type="ORF">DB30_08082</name>
</gene>
<dbReference type="AlphaFoldDB" id="A0A0C2CQD8"/>
<keyword evidence="2 4" id="KW-0378">Hydrolase</keyword>
<comment type="caution">
    <text evidence="4">The sequence shown here is derived from an EMBL/GenBank/DDBJ whole genome shotgun (WGS) entry which is preliminary data.</text>
</comment>
<organism evidence="4 5">
    <name type="scientific">Enhygromyxa salina</name>
    <dbReference type="NCBI Taxonomy" id="215803"/>
    <lineage>
        <taxon>Bacteria</taxon>
        <taxon>Pseudomonadati</taxon>
        <taxon>Myxococcota</taxon>
        <taxon>Polyangia</taxon>
        <taxon>Nannocystales</taxon>
        <taxon>Nannocystaceae</taxon>
        <taxon>Enhygromyxa</taxon>
    </lineage>
</organism>
<dbReference type="SUPFAM" id="SSF55909">
    <property type="entry name" value="Pentein"/>
    <property type="match status" value="1"/>
</dbReference>
<dbReference type="Pfam" id="PF19420">
    <property type="entry name" value="DDAH_eukar"/>
    <property type="match status" value="1"/>
</dbReference>
<feature type="active site" description="Nucleophile" evidence="3">
    <location>
        <position position="253"/>
    </location>
</feature>
<dbReference type="PANTHER" id="PTHR12737">
    <property type="entry name" value="DIMETHYLARGININE DIMETHYLAMINOHYDROLASE"/>
    <property type="match status" value="1"/>
</dbReference>
<dbReference type="Gene3D" id="3.75.10.10">
    <property type="entry name" value="L-arginine/glycine Amidinotransferase, Chain A"/>
    <property type="match status" value="1"/>
</dbReference>
<evidence type="ECO:0000256" key="3">
    <source>
        <dbReference type="PIRSR" id="PIRSR633199-1"/>
    </source>
</evidence>
<sequence length="258" mass="27217">MRAMHTFRHAILRAPAPHFAGGITTVAWTEPPSHARLLAQHQAYAQGLRAAGLSVEILPALDGFPDAYFVEDVAVVLPELAVVTRPGAEARRGETEHIVAALAAHRELVQLEAPATLDGGDVMVLGRRVFVGLSARTNAAGVAALQGVLERVGYTVCAIPVAAGLHFKSSVNLVGHDTLVATAAFAGRPEFHGLEVIEVSDAEAYAANILRVNDHVLVAAGFPELAGKLRARGFGLIVLNMSEVEKMDGGLSCLSLRF</sequence>
<dbReference type="GO" id="GO:0016403">
    <property type="term" value="F:dimethylargininase activity"/>
    <property type="evidence" value="ECO:0007669"/>
    <property type="project" value="TreeGrafter"/>
</dbReference>
<dbReference type="Proteomes" id="UP000031599">
    <property type="component" value="Unassembled WGS sequence"/>
</dbReference>
<name>A0A0C2CQD8_9BACT</name>
<dbReference type="GO" id="GO:0045429">
    <property type="term" value="P:positive regulation of nitric oxide biosynthetic process"/>
    <property type="evidence" value="ECO:0007669"/>
    <property type="project" value="TreeGrafter"/>
</dbReference>
<protein>
    <submittedName>
        <fullName evidence="4">NG,NG-dimethylarginine dimethylaminohydrolase 1</fullName>
    </submittedName>
</protein>
<comment type="similarity">
    <text evidence="1">Belongs to the DDAH family.</text>
</comment>
<dbReference type="GO" id="GO:0000052">
    <property type="term" value="P:citrulline metabolic process"/>
    <property type="evidence" value="ECO:0007669"/>
    <property type="project" value="TreeGrafter"/>
</dbReference>
<evidence type="ECO:0000256" key="1">
    <source>
        <dbReference type="ARBA" id="ARBA00008532"/>
    </source>
</evidence>
<dbReference type="InterPro" id="IPR033199">
    <property type="entry name" value="DDAH-like"/>
</dbReference>
<dbReference type="GO" id="GO:0016597">
    <property type="term" value="F:amino acid binding"/>
    <property type="evidence" value="ECO:0007669"/>
    <property type="project" value="TreeGrafter"/>
</dbReference>
<dbReference type="PANTHER" id="PTHR12737:SF9">
    <property type="entry name" value="DIMETHYLARGININASE"/>
    <property type="match status" value="1"/>
</dbReference>
<accession>A0A0C2CQD8</accession>
<feature type="active site" description="Proton donor" evidence="3">
    <location>
        <position position="166"/>
    </location>
</feature>
<reference evidence="4 5" key="1">
    <citation type="submission" date="2014-12" db="EMBL/GenBank/DDBJ databases">
        <title>Genome assembly of Enhygromyxa salina DSM 15201.</title>
        <authorList>
            <person name="Sharma G."/>
            <person name="Subramanian S."/>
        </authorList>
    </citation>
    <scope>NUCLEOTIDE SEQUENCE [LARGE SCALE GENOMIC DNA]</scope>
    <source>
        <strain evidence="4 5">DSM 15201</strain>
    </source>
</reference>
<evidence type="ECO:0000313" key="5">
    <source>
        <dbReference type="Proteomes" id="UP000031599"/>
    </source>
</evidence>
<dbReference type="EMBL" id="JMCC02000098">
    <property type="protein sequence ID" value="KIG13406.1"/>
    <property type="molecule type" value="Genomic_DNA"/>
</dbReference>
<evidence type="ECO:0000256" key="2">
    <source>
        <dbReference type="ARBA" id="ARBA00022801"/>
    </source>
</evidence>